<organism evidence="2 3">
    <name type="scientific">Desulfosporosinus metallidurans</name>
    <dbReference type="NCBI Taxonomy" id="1888891"/>
    <lineage>
        <taxon>Bacteria</taxon>
        <taxon>Bacillati</taxon>
        <taxon>Bacillota</taxon>
        <taxon>Clostridia</taxon>
        <taxon>Eubacteriales</taxon>
        <taxon>Desulfitobacteriaceae</taxon>
        <taxon>Desulfosporosinus</taxon>
    </lineage>
</organism>
<keyword evidence="3" id="KW-1185">Reference proteome</keyword>
<feature type="compositionally biased region" description="Polar residues" evidence="1">
    <location>
        <begin position="47"/>
        <end position="62"/>
    </location>
</feature>
<sequence length="184" mass="19447">MKSMNSKTKRLFITGCLAIVCVVLIAAISSRFQIESVKENAIPSSNTVANEITPNPDSSKPNETAGKKDEIVVNPTESGTPQGGTSSQNSNEIVQSNTPEPVKPEPPKKPTPQGVVTNPVKTPEYKPEDTTVSKPSEPKAGEKNEKGQVWVPGFGWVNDSGANKGTTVGNKGDELTGKKVGSMD</sequence>
<dbReference type="Pfam" id="PF20187">
    <property type="entry name" value="DUF6550"/>
    <property type="match status" value="1"/>
</dbReference>
<evidence type="ECO:0000256" key="1">
    <source>
        <dbReference type="SAM" id="MobiDB-lite"/>
    </source>
</evidence>
<proteinExistence type="predicted"/>
<evidence type="ECO:0000313" key="3">
    <source>
        <dbReference type="Proteomes" id="UP000186102"/>
    </source>
</evidence>
<accession>A0A1Q8QVL4</accession>
<dbReference type="Proteomes" id="UP000186102">
    <property type="component" value="Unassembled WGS sequence"/>
</dbReference>
<feature type="compositionally biased region" description="Polar residues" evidence="1">
    <location>
        <begin position="75"/>
        <end position="97"/>
    </location>
</feature>
<name>A0A1Q8QVL4_9FIRM</name>
<dbReference type="AlphaFoldDB" id="A0A1Q8QVL4"/>
<feature type="compositionally biased region" description="Polar residues" evidence="1">
    <location>
        <begin position="160"/>
        <end position="169"/>
    </location>
</feature>
<dbReference type="EMBL" id="MLBF01000019">
    <property type="protein sequence ID" value="OLN31373.1"/>
    <property type="molecule type" value="Genomic_DNA"/>
</dbReference>
<dbReference type="STRING" id="1888891.DSOL_2712"/>
<reference evidence="2 3" key="1">
    <citation type="submission" date="2016-09" db="EMBL/GenBank/DDBJ databases">
        <title>Complete genome of Desulfosporosinus sp. OL.</title>
        <authorList>
            <person name="Mardanov A."/>
            <person name="Beletsky A."/>
            <person name="Panova A."/>
            <person name="Karnachuk O."/>
            <person name="Ravin N."/>
        </authorList>
    </citation>
    <scope>NUCLEOTIDE SEQUENCE [LARGE SCALE GENOMIC DNA]</scope>
    <source>
        <strain evidence="2 3">OL</strain>
    </source>
</reference>
<evidence type="ECO:0000313" key="2">
    <source>
        <dbReference type="EMBL" id="OLN31373.1"/>
    </source>
</evidence>
<dbReference type="InterPro" id="IPR046680">
    <property type="entry name" value="DUF6550"/>
</dbReference>
<protein>
    <submittedName>
        <fullName evidence="2">Uncharacterized protein</fullName>
    </submittedName>
</protein>
<dbReference type="OrthoDB" id="2666372at2"/>
<comment type="caution">
    <text evidence="2">The sequence shown here is derived from an EMBL/GenBank/DDBJ whole genome shotgun (WGS) entry which is preliminary data.</text>
</comment>
<gene>
    <name evidence="2" type="ORF">DSOL_2712</name>
</gene>
<feature type="compositionally biased region" description="Basic and acidic residues" evidence="1">
    <location>
        <begin position="123"/>
        <end position="146"/>
    </location>
</feature>
<feature type="region of interest" description="Disordered" evidence="1">
    <location>
        <begin position="47"/>
        <end position="184"/>
    </location>
</feature>
<dbReference type="RefSeq" id="WP_075365284.1">
    <property type="nucleotide sequence ID" value="NZ_MLBF01000019.1"/>
</dbReference>